<accession>A0A921YNE0</accession>
<sequence length="75" mass="7686">MFGKIFALFALVAVAMAAPNPKPAPEPAPQFLTYSSGLDYVYPSGVVRSVVSPYGAGPVPLAYSAVAPGAAVFVR</sequence>
<name>A0A921YNE0_MANSE</name>
<evidence type="ECO:0000256" key="1">
    <source>
        <dbReference type="SAM" id="SignalP"/>
    </source>
</evidence>
<proteinExistence type="predicted"/>
<feature type="chain" id="PRO_5037389537" description="Cuticle protein" evidence="1">
    <location>
        <begin position="18"/>
        <end position="75"/>
    </location>
</feature>
<organism evidence="2 3">
    <name type="scientific">Manduca sexta</name>
    <name type="common">Tobacco hawkmoth</name>
    <name type="synonym">Tobacco hornworm</name>
    <dbReference type="NCBI Taxonomy" id="7130"/>
    <lineage>
        <taxon>Eukaryota</taxon>
        <taxon>Metazoa</taxon>
        <taxon>Ecdysozoa</taxon>
        <taxon>Arthropoda</taxon>
        <taxon>Hexapoda</taxon>
        <taxon>Insecta</taxon>
        <taxon>Pterygota</taxon>
        <taxon>Neoptera</taxon>
        <taxon>Endopterygota</taxon>
        <taxon>Lepidoptera</taxon>
        <taxon>Glossata</taxon>
        <taxon>Ditrysia</taxon>
        <taxon>Bombycoidea</taxon>
        <taxon>Sphingidae</taxon>
        <taxon>Sphinginae</taxon>
        <taxon>Sphingini</taxon>
        <taxon>Manduca</taxon>
    </lineage>
</organism>
<comment type="caution">
    <text evidence="2">The sequence shown here is derived from an EMBL/GenBank/DDBJ whole genome shotgun (WGS) entry which is preliminary data.</text>
</comment>
<evidence type="ECO:0000313" key="2">
    <source>
        <dbReference type="EMBL" id="KAG6442287.1"/>
    </source>
</evidence>
<protein>
    <recommendedName>
        <fullName evidence="4">Cuticle protein</fullName>
    </recommendedName>
</protein>
<dbReference type="EMBL" id="JH668291">
    <property type="protein sequence ID" value="KAG6442287.1"/>
    <property type="molecule type" value="Genomic_DNA"/>
</dbReference>
<feature type="signal peptide" evidence="1">
    <location>
        <begin position="1"/>
        <end position="17"/>
    </location>
</feature>
<reference evidence="2" key="1">
    <citation type="journal article" date="2016" name="Insect Biochem. Mol. Biol.">
        <title>Multifaceted biological insights from a draft genome sequence of the tobacco hornworm moth, Manduca sexta.</title>
        <authorList>
            <person name="Kanost M.R."/>
            <person name="Arrese E.L."/>
            <person name="Cao X."/>
            <person name="Chen Y.R."/>
            <person name="Chellapilla S."/>
            <person name="Goldsmith M.R."/>
            <person name="Grosse-Wilde E."/>
            <person name="Heckel D.G."/>
            <person name="Herndon N."/>
            <person name="Jiang H."/>
            <person name="Papanicolaou A."/>
            <person name="Qu J."/>
            <person name="Soulages J.L."/>
            <person name="Vogel H."/>
            <person name="Walters J."/>
            <person name="Waterhouse R.M."/>
            <person name="Ahn S.J."/>
            <person name="Almeida F.C."/>
            <person name="An C."/>
            <person name="Aqrawi P."/>
            <person name="Bretschneider A."/>
            <person name="Bryant W.B."/>
            <person name="Bucks S."/>
            <person name="Chao H."/>
            <person name="Chevignon G."/>
            <person name="Christen J.M."/>
            <person name="Clarke D.F."/>
            <person name="Dittmer N.T."/>
            <person name="Ferguson L.C.F."/>
            <person name="Garavelou S."/>
            <person name="Gordon K.H.J."/>
            <person name="Gunaratna R.T."/>
            <person name="Han Y."/>
            <person name="Hauser F."/>
            <person name="He Y."/>
            <person name="Heidel-Fischer H."/>
            <person name="Hirsh A."/>
            <person name="Hu Y."/>
            <person name="Jiang H."/>
            <person name="Kalra D."/>
            <person name="Klinner C."/>
            <person name="Konig C."/>
            <person name="Kovar C."/>
            <person name="Kroll A.R."/>
            <person name="Kuwar S.S."/>
            <person name="Lee S.L."/>
            <person name="Lehman R."/>
            <person name="Li K."/>
            <person name="Li Z."/>
            <person name="Liang H."/>
            <person name="Lovelace S."/>
            <person name="Lu Z."/>
            <person name="Mansfield J.H."/>
            <person name="McCulloch K.J."/>
            <person name="Mathew T."/>
            <person name="Morton B."/>
            <person name="Muzny D.M."/>
            <person name="Neunemann D."/>
            <person name="Ongeri F."/>
            <person name="Pauchet Y."/>
            <person name="Pu L.L."/>
            <person name="Pyrousis I."/>
            <person name="Rao X.J."/>
            <person name="Redding A."/>
            <person name="Roesel C."/>
            <person name="Sanchez-Gracia A."/>
            <person name="Schaack S."/>
            <person name="Shukla A."/>
            <person name="Tetreau G."/>
            <person name="Wang Y."/>
            <person name="Xiong G.H."/>
            <person name="Traut W."/>
            <person name="Walsh T.K."/>
            <person name="Worley K.C."/>
            <person name="Wu D."/>
            <person name="Wu W."/>
            <person name="Wu Y.Q."/>
            <person name="Zhang X."/>
            <person name="Zou Z."/>
            <person name="Zucker H."/>
            <person name="Briscoe A.D."/>
            <person name="Burmester T."/>
            <person name="Clem R.J."/>
            <person name="Feyereisen R."/>
            <person name="Grimmelikhuijzen C.J.P."/>
            <person name="Hamodrakas S.J."/>
            <person name="Hansson B.S."/>
            <person name="Huguet E."/>
            <person name="Jermiin L.S."/>
            <person name="Lan Q."/>
            <person name="Lehman H.K."/>
            <person name="Lorenzen M."/>
            <person name="Merzendorfer H."/>
            <person name="Michalopoulos I."/>
            <person name="Morton D.B."/>
            <person name="Muthukrishnan S."/>
            <person name="Oakeshott J.G."/>
            <person name="Palmer W."/>
            <person name="Park Y."/>
            <person name="Passarelli A.L."/>
            <person name="Rozas J."/>
            <person name="Schwartz L.M."/>
            <person name="Smith W."/>
            <person name="Southgate A."/>
            <person name="Vilcinskas A."/>
            <person name="Vogt R."/>
            <person name="Wang P."/>
            <person name="Werren J."/>
            <person name="Yu X.Q."/>
            <person name="Zhou J.J."/>
            <person name="Brown S.J."/>
            <person name="Scherer S.E."/>
            <person name="Richards S."/>
            <person name="Blissard G.W."/>
        </authorList>
    </citation>
    <scope>NUCLEOTIDE SEQUENCE</scope>
</reference>
<keyword evidence="1" id="KW-0732">Signal</keyword>
<gene>
    <name evidence="2" type="ORF">O3G_MSEX002205</name>
</gene>
<dbReference type="OrthoDB" id="7461672at2759"/>
<reference evidence="2" key="2">
    <citation type="submission" date="2020-12" db="EMBL/GenBank/DDBJ databases">
        <authorList>
            <person name="Kanost M."/>
        </authorList>
    </citation>
    <scope>NUCLEOTIDE SEQUENCE</scope>
</reference>
<evidence type="ECO:0008006" key="4">
    <source>
        <dbReference type="Google" id="ProtNLM"/>
    </source>
</evidence>
<dbReference type="AlphaFoldDB" id="A0A921YNE0"/>
<evidence type="ECO:0000313" key="3">
    <source>
        <dbReference type="Proteomes" id="UP000791440"/>
    </source>
</evidence>
<keyword evidence="3" id="KW-1185">Reference proteome</keyword>
<dbReference type="Proteomes" id="UP000791440">
    <property type="component" value="Unassembled WGS sequence"/>
</dbReference>